<dbReference type="HOGENOM" id="CLU_1183354_0_0_9"/>
<feature type="binding site" evidence="3">
    <location>
        <position position="112"/>
    </location>
    <ligand>
        <name>Mg(2+)</name>
        <dbReference type="ChEBI" id="CHEBI:18420"/>
    </ligand>
</feature>
<dbReference type="EMBL" id="LM995447">
    <property type="protein sequence ID" value="CDZ25020.1"/>
    <property type="molecule type" value="Genomic_DNA"/>
</dbReference>
<dbReference type="SUPFAM" id="SSF56214">
    <property type="entry name" value="4'-phosphopantetheinyl transferase"/>
    <property type="match status" value="2"/>
</dbReference>
<evidence type="ECO:0000259" key="4">
    <source>
        <dbReference type="Pfam" id="PF01648"/>
    </source>
</evidence>
<evidence type="ECO:0008006" key="8">
    <source>
        <dbReference type="Google" id="ProtNLM"/>
    </source>
</evidence>
<evidence type="ECO:0000256" key="2">
    <source>
        <dbReference type="PIRSR" id="PIRSR603542-1"/>
    </source>
</evidence>
<dbReference type="InterPro" id="IPR041354">
    <property type="entry name" value="4PPT_N"/>
</dbReference>
<feature type="domain" description="4'-phosphopantetheinyl transferase" evidence="4">
    <location>
        <begin position="111"/>
        <end position="180"/>
    </location>
</feature>
<dbReference type="GO" id="GO:0009239">
    <property type="term" value="P:enterobactin biosynthetic process"/>
    <property type="evidence" value="ECO:0007669"/>
    <property type="project" value="InterPro"/>
</dbReference>
<keyword evidence="1" id="KW-0808">Transferase</keyword>
<proteinExistence type="predicted"/>
<dbReference type="Gene3D" id="3.90.470.20">
    <property type="entry name" value="4'-phosphopantetheinyl transferase domain"/>
    <property type="match status" value="2"/>
</dbReference>
<comment type="cofactor">
    <cofactor evidence="3">
        <name>Mg(2+)</name>
        <dbReference type="ChEBI" id="CHEBI:18420"/>
    </cofactor>
</comment>
<dbReference type="PATRIC" id="fig|29343.3.peg.2021"/>
<keyword evidence="7" id="KW-1185">Reference proteome</keyword>
<gene>
    <name evidence="6" type="ORF">CCDG5_1928</name>
</gene>
<organism evidence="6 7">
    <name type="scientific">[Clostridium] cellulosi</name>
    <dbReference type="NCBI Taxonomy" id="29343"/>
    <lineage>
        <taxon>Bacteria</taxon>
        <taxon>Bacillati</taxon>
        <taxon>Bacillota</taxon>
        <taxon>Clostridia</taxon>
        <taxon>Eubacteriales</taxon>
        <taxon>Oscillospiraceae</taxon>
        <taxon>Oscillospiraceae incertae sedis</taxon>
    </lineage>
</organism>
<dbReference type="STRING" id="29343.CCDG5_1928"/>
<evidence type="ECO:0000256" key="1">
    <source>
        <dbReference type="ARBA" id="ARBA00022679"/>
    </source>
</evidence>
<dbReference type="Proteomes" id="UP000032431">
    <property type="component" value="Chromosome I"/>
</dbReference>
<dbReference type="OrthoDB" id="9808281at2"/>
<dbReference type="KEGG" id="ccel:CCDG5_1928"/>
<dbReference type="InterPro" id="IPR003542">
    <property type="entry name" value="Enbac_synth_compD-like"/>
</dbReference>
<keyword evidence="3" id="KW-0479">Metal-binding</keyword>
<dbReference type="Pfam" id="PF01648">
    <property type="entry name" value="ACPS"/>
    <property type="match status" value="1"/>
</dbReference>
<evidence type="ECO:0000313" key="7">
    <source>
        <dbReference type="Proteomes" id="UP000032431"/>
    </source>
</evidence>
<feature type="binding site" evidence="2">
    <location>
        <position position="41"/>
    </location>
    <ligand>
        <name>CoA</name>
        <dbReference type="ChEBI" id="CHEBI:57287"/>
    </ligand>
</feature>
<feature type="binding site" evidence="2">
    <location>
        <position position="112"/>
    </location>
    <ligand>
        <name>CoA</name>
        <dbReference type="ChEBI" id="CHEBI:57287"/>
    </ligand>
</feature>
<dbReference type="GO" id="GO:0008897">
    <property type="term" value="F:holo-[acyl-carrier-protein] synthase activity"/>
    <property type="evidence" value="ECO:0007669"/>
    <property type="project" value="InterPro"/>
</dbReference>
<dbReference type="PANTHER" id="PTHR38096:SF1">
    <property type="entry name" value="ENTEROBACTIN SYNTHASE COMPONENT D"/>
    <property type="match status" value="1"/>
</dbReference>
<protein>
    <recommendedName>
        <fullName evidence="8">4'-phosphopantetheinyl transferase domain-containing protein</fullName>
    </recommendedName>
</protein>
<dbReference type="AlphaFoldDB" id="A0A078KV17"/>
<name>A0A078KV17_9FIRM</name>
<feature type="binding site" evidence="2">
    <location>
        <begin position="91"/>
        <end position="92"/>
    </location>
    <ligand>
        <name>CoA</name>
        <dbReference type="ChEBI" id="CHEBI:57287"/>
    </ligand>
</feature>
<evidence type="ECO:0000256" key="3">
    <source>
        <dbReference type="PIRSR" id="PIRSR603542-2"/>
    </source>
</evidence>
<feature type="binding site" evidence="2">
    <location>
        <position position="161"/>
    </location>
    <ligand>
        <name>CoA</name>
        <dbReference type="ChEBI" id="CHEBI:57287"/>
    </ligand>
</feature>
<dbReference type="GO" id="GO:0005886">
    <property type="term" value="C:plasma membrane"/>
    <property type="evidence" value="ECO:0007669"/>
    <property type="project" value="TreeGrafter"/>
</dbReference>
<keyword evidence="3" id="KW-0460">Magnesium</keyword>
<dbReference type="GO" id="GO:0000287">
    <property type="term" value="F:magnesium ion binding"/>
    <property type="evidence" value="ECO:0007669"/>
    <property type="project" value="InterPro"/>
</dbReference>
<evidence type="ECO:0000259" key="5">
    <source>
        <dbReference type="Pfam" id="PF17837"/>
    </source>
</evidence>
<feature type="binding site" evidence="2">
    <location>
        <position position="49"/>
    </location>
    <ligand>
        <name>CoA</name>
        <dbReference type="ChEBI" id="CHEBI:57287"/>
    </ligand>
</feature>
<reference evidence="7" key="1">
    <citation type="submission" date="2014-07" db="EMBL/GenBank/DDBJ databases">
        <authorList>
            <person name="Wibberg D."/>
        </authorList>
    </citation>
    <scope>NUCLEOTIDE SEQUENCE [LARGE SCALE GENOMIC DNA]</scope>
    <source>
        <strain evidence="7">DG5</strain>
    </source>
</reference>
<dbReference type="GO" id="GO:0009366">
    <property type="term" value="C:enterobactin synthetase complex"/>
    <property type="evidence" value="ECO:0007669"/>
    <property type="project" value="InterPro"/>
</dbReference>
<dbReference type="PANTHER" id="PTHR38096">
    <property type="entry name" value="ENTEROBACTIN SYNTHASE COMPONENT D"/>
    <property type="match status" value="1"/>
</dbReference>
<feature type="binding site" evidence="2">
    <location>
        <position position="157"/>
    </location>
    <ligand>
        <name>CoA</name>
        <dbReference type="ChEBI" id="CHEBI:57287"/>
    </ligand>
</feature>
<dbReference type="InterPro" id="IPR008278">
    <property type="entry name" value="4-PPantetheinyl_Trfase_dom"/>
</dbReference>
<dbReference type="Pfam" id="PF17837">
    <property type="entry name" value="4PPT_N"/>
    <property type="match status" value="1"/>
</dbReference>
<accession>A0A078KV17</accession>
<evidence type="ECO:0000313" key="6">
    <source>
        <dbReference type="EMBL" id="CDZ25020.1"/>
    </source>
</evidence>
<dbReference type="InterPro" id="IPR037143">
    <property type="entry name" value="4-PPantetheinyl_Trfase_dom_sf"/>
</dbReference>
<sequence>MSSAFEFVSVDFRDMPFDDGILKKYLHDSELSRISKAAEKRKQEFLYGRICAKAAYKKLTGRDISYNMFPVRSDSRGSPFLDDGSCFVSITHDSGLAAAIVSNKEKLRAAVDVQRMDYHNTEVIYKFLNEREKLLFNSVSLGFRREFTASAFWTAKEAMSKLFGYGFSMFSALEISEVGREEYVFVNFKNFSGFKVILREQGEFLFAFAAENKEVQIFSDYHLKILTPTELFGI</sequence>
<feature type="domain" description="4'-phosphopantetheinyl transferase N-terminal" evidence="5">
    <location>
        <begin position="33"/>
        <end position="102"/>
    </location>
</feature>